<reference evidence="1" key="2">
    <citation type="submission" date="2025-08" db="UniProtKB">
        <authorList>
            <consortium name="Ensembl"/>
        </authorList>
    </citation>
    <scope>IDENTIFICATION</scope>
</reference>
<evidence type="ECO:0000313" key="1">
    <source>
        <dbReference type="Ensembl" id="ENSOARP00020016500.2"/>
    </source>
</evidence>
<accession>A0AC11BLD4</accession>
<name>A0AC11BLD4_SHEEP</name>
<sequence length="160" mass="18306">MTMPANQTSPQKSLSLAPEEHGGSCEVSVSFRDVAVDFSREEWQQLDLDQKNLYRDVMLETCSHLLSIGYQVPEIEVFMLEQGKEPWALQGEGPYQNCPGEKFQDHNQCGKILSYEQVPSQHQKIHTGVKSYKCAEFGNIFTQNSQLKASETSYWRKTLR</sequence>
<proteinExistence type="predicted"/>
<organism evidence="1">
    <name type="scientific">Ovis aries</name>
    <name type="common">Sheep</name>
    <dbReference type="NCBI Taxonomy" id="9940"/>
    <lineage>
        <taxon>Eukaryota</taxon>
        <taxon>Metazoa</taxon>
        <taxon>Chordata</taxon>
        <taxon>Craniata</taxon>
        <taxon>Vertebrata</taxon>
        <taxon>Euteleostomi</taxon>
        <taxon>Mammalia</taxon>
        <taxon>Eutheria</taxon>
        <taxon>Laurasiatheria</taxon>
        <taxon>Artiodactyla</taxon>
        <taxon>Ruminantia</taxon>
        <taxon>Pecora</taxon>
        <taxon>Bovidae</taxon>
        <taxon>Caprinae</taxon>
        <taxon>Ovis</taxon>
    </lineage>
</organism>
<protein>
    <submittedName>
        <fullName evidence="1">Uncharacterized protein</fullName>
    </submittedName>
</protein>
<reference evidence="1" key="1">
    <citation type="submission" date="2020-11" db="EMBL/GenBank/DDBJ databases">
        <authorList>
            <person name="Davenport K.M."/>
            <person name="Bickhart D.M."/>
            <person name="Smith T.P.L."/>
            <person name="Murdoch B.M."/>
            <person name="Rosen B.D."/>
        </authorList>
    </citation>
    <scope>NUCLEOTIDE SEQUENCE [LARGE SCALE GENOMIC DNA]</scope>
    <source>
        <strain evidence="1">OAR_USU_Benz2616</strain>
    </source>
</reference>
<gene>
    <name evidence="1" type="primary">ZNF585A</name>
</gene>
<dbReference type="Ensembl" id="ENSOART00020019933.2">
    <property type="protein sequence ID" value="ENSOARP00020016500.2"/>
    <property type="gene ID" value="ENSOARG00020012902.2"/>
</dbReference>
<reference evidence="1" key="3">
    <citation type="submission" date="2025-09" db="UniProtKB">
        <authorList>
            <consortium name="Ensembl"/>
        </authorList>
    </citation>
    <scope>IDENTIFICATION</scope>
</reference>